<feature type="region of interest" description="Disordered" evidence="1">
    <location>
        <begin position="242"/>
        <end position="309"/>
    </location>
</feature>
<keyword evidence="3" id="KW-1185">Reference proteome</keyword>
<dbReference type="EMBL" id="AVOT02102287">
    <property type="protein sequence ID" value="MBW0578185.1"/>
    <property type="molecule type" value="Genomic_DNA"/>
</dbReference>
<sequence>MTSKLTELTEYSPSTRPPSVLCGSGIFSQLSSPSMDSSGHFDPSQTYDSYKAVEVLDPACTYCLARGKDCFQHYNPQSSKCHYCFIGKRPCHFTGVPTSNVKRYLWCRKDGPFGKEFPVYEAPTPDGTLGYSHLTGSRQRDVARWTNVGGSIPVGGRPMYSSSEVPISRINTEGVVKRIRRIADSPTDPNAEGSDELDSEEVVVAPHSVDHQSSTSSSQTLANRFQSQVIPSTPRTLQPVLASIPTSLPPDSPSPSHARPALNQAVRPSPNQQPRNSPITTSQQLQPMASSSRRDGLSPLPFPAAQVFQ</sequence>
<dbReference type="Proteomes" id="UP000765509">
    <property type="component" value="Unassembled WGS sequence"/>
</dbReference>
<protein>
    <submittedName>
        <fullName evidence="2">Uncharacterized protein</fullName>
    </submittedName>
</protein>
<gene>
    <name evidence="2" type="ORF">O181_117900</name>
</gene>
<proteinExistence type="predicted"/>
<evidence type="ECO:0000313" key="2">
    <source>
        <dbReference type="EMBL" id="MBW0578185.1"/>
    </source>
</evidence>
<name>A0A9Q3KFA2_9BASI</name>
<organism evidence="2 3">
    <name type="scientific">Austropuccinia psidii MF-1</name>
    <dbReference type="NCBI Taxonomy" id="1389203"/>
    <lineage>
        <taxon>Eukaryota</taxon>
        <taxon>Fungi</taxon>
        <taxon>Dikarya</taxon>
        <taxon>Basidiomycota</taxon>
        <taxon>Pucciniomycotina</taxon>
        <taxon>Pucciniomycetes</taxon>
        <taxon>Pucciniales</taxon>
        <taxon>Sphaerophragmiaceae</taxon>
        <taxon>Austropuccinia</taxon>
    </lineage>
</organism>
<feature type="compositionally biased region" description="Polar residues" evidence="1">
    <location>
        <begin position="269"/>
        <end position="291"/>
    </location>
</feature>
<dbReference type="AlphaFoldDB" id="A0A9Q3KFA2"/>
<evidence type="ECO:0000256" key="1">
    <source>
        <dbReference type="SAM" id="MobiDB-lite"/>
    </source>
</evidence>
<comment type="caution">
    <text evidence="2">The sequence shown here is derived from an EMBL/GenBank/DDBJ whole genome shotgun (WGS) entry which is preliminary data.</text>
</comment>
<evidence type="ECO:0000313" key="3">
    <source>
        <dbReference type="Proteomes" id="UP000765509"/>
    </source>
</evidence>
<feature type="region of interest" description="Disordered" evidence="1">
    <location>
        <begin position="180"/>
        <end position="199"/>
    </location>
</feature>
<reference evidence="2" key="1">
    <citation type="submission" date="2021-03" db="EMBL/GenBank/DDBJ databases">
        <title>Draft genome sequence of rust myrtle Austropuccinia psidii MF-1, a brazilian biotype.</title>
        <authorList>
            <person name="Quecine M.C."/>
            <person name="Pachon D.M.R."/>
            <person name="Bonatelli M.L."/>
            <person name="Correr F.H."/>
            <person name="Franceschini L.M."/>
            <person name="Leite T.F."/>
            <person name="Margarido G.R.A."/>
            <person name="Almeida C.A."/>
            <person name="Ferrarezi J.A."/>
            <person name="Labate C.A."/>
        </authorList>
    </citation>
    <scope>NUCLEOTIDE SEQUENCE</scope>
    <source>
        <strain evidence="2">MF-1</strain>
    </source>
</reference>
<accession>A0A9Q3KFA2</accession>